<accession>A0A328YN43</accession>
<comment type="caution">
    <text evidence="1">The sequence shown here is derived from an EMBL/GenBank/DDBJ whole genome shotgun (WGS) entry which is preliminary data.</text>
</comment>
<evidence type="ECO:0000313" key="1">
    <source>
        <dbReference type="EMBL" id="RAR71496.1"/>
    </source>
</evidence>
<dbReference type="RefSeq" id="WP_112113344.1">
    <property type="nucleotide sequence ID" value="NZ_QLSZ01000007.1"/>
</dbReference>
<dbReference type="Proteomes" id="UP000248840">
    <property type="component" value="Unassembled WGS sequence"/>
</dbReference>
<dbReference type="EMBL" id="QLSZ01000007">
    <property type="protein sequence ID" value="RAR71496.1"/>
    <property type="molecule type" value="Genomic_DNA"/>
</dbReference>
<proteinExistence type="predicted"/>
<reference evidence="1 2" key="1">
    <citation type="submission" date="2018-06" db="EMBL/GenBank/DDBJ databases">
        <title>Genomic Encyclopedia of Archaeal and Bacterial Type Strains, Phase II (KMG-II): from individual species to whole genera.</title>
        <authorList>
            <person name="Goeker M."/>
        </authorList>
    </citation>
    <scope>NUCLEOTIDE SEQUENCE [LARGE SCALE GENOMIC DNA]</scope>
    <source>
        <strain evidence="1 2">DSM 25663</strain>
    </source>
</reference>
<name>A0A328YN43_9FLAO</name>
<protein>
    <submittedName>
        <fullName evidence="1">Uncharacterized protein</fullName>
    </submittedName>
</protein>
<keyword evidence="2" id="KW-1185">Reference proteome</keyword>
<dbReference type="AlphaFoldDB" id="A0A328YN43"/>
<evidence type="ECO:0000313" key="2">
    <source>
        <dbReference type="Proteomes" id="UP000248840"/>
    </source>
</evidence>
<organism evidence="1 2">
    <name type="scientific">Flavobacterium aciduliphilum</name>
    <dbReference type="NCBI Taxonomy" id="1101402"/>
    <lineage>
        <taxon>Bacteria</taxon>
        <taxon>Pseudomonadati</taxon>
        <taxon>Bacteroidota</taxon>
        <taxon>Flavobacteriia</taxon>
        <taxon>Flavobacteriales</taxon>
        <taxon>Flavobacteriaceae</taxon>
        <taxon>Flavobacterium</taxon>
    </lineage>
</organism>
<gene>
    <name evidence="1" type="ORF">CLV55_10752</name>
</gene>
<sequence>MIKGKLKEELNEFELEIQMLLGSHHERTGYIYYFELLHETFTRAVKHLISDSQQFKKDLLSEDKENSQSLIQSNESVSNPLIQTLYNSYFITVHSELEIMLTKVNEIVKRIYDSSFPKKTIEMLDVVNNKKQKITEPFIKDTIKRYTILISYNFVRNGIIHPVNDKNKPGFEELEKCIDEGKIINLDIIDYEFKEFDDEENIIIAEIGFNYLITEIDFIVKYTEEIISFFQDLISNSKKYRKRIS</sequence>